<dbReference type="InterPro" id="IPR027525">
    <property type="entry name" value="eIF3i"/>
</dbReference>
<dbReference type="SMART" id="SM00320">
    <property type="entry name" value="WD40"/>
    <property type="match status" value="3"/>
</dbReference>
<organism evidence="9 10">
    <name type="scientific">Spizellomyces punctatus (strain DAOM BR117)</name>
    <dbReference type="NCBI Taxonomy" id="645134"/>
    <lineage>
        <taxon>Eukaryota</taxon>
        <taxon>Fungi</taxon>
        <taxon>Fungi incertae sedis</taxon>
        <taxon>Chytridiomycota</taxon>
        <taxon>Chytridiomycota incertae sedis</taxon>
        <taxon>Chytridiomycetes</taxon>
        <taxon>Spizellomycetales</taxon>
        <taxon>Spizellomycetaceae</taxon>
        <taxon>Spizellomyces</taxon>
    </lineage>
</organism>
<evidence type="ECO:0000256" key="4">
    <source>
        <dbReference type="ARBA" id="ARBA00022737"/>
    </source>
</evidence>
<feature type="repeat" description="WD" evidence="8">
    <location>
        <begin position="78"/>
        <end position="119"/>
    </location>
</feature>
<dbReference type="InterPro" id="IPR036322">
    <property type="entry name" value="WD40_repeat_dom_sf"/>
</dbReference>
<evidence type="ECO:0000313" key="9">
    <source>
        <dbReference type="EMBL" id="KND01683.1"/>
    </source>
</evidence>
<dbReference type="AlphaFoldDB" id="A0A0L0HKW1"/>
<name>A0A0L0HKW1_SPIPD</name>
<dbReference type="PROSITE" id="PS50082">
    <property type="entry name" value="WD_REPEATS_2"/>
    <property type="match status" value="3"/>
</dbReference>
<keyword evidence="3 8" id="KW-0853">WD repeat</keyword>
<reference evidence="9 10" key="1">
    <citation type="submission" date="2009-08" db="EMBL/GenBank/DDBJ databases">
        <title>The Genome Sequence of Spizellomyces punctatus strain DAOM BR117.</title>
        <authorList>
            <consortium name="The Broad Institute Genome Sequencing Platform"/>
            <person name="Russ C."/>
            <person name="Cuomo C."/>
            <person name="Shea T."/>
            <person name="Young S.K."/>
            <person name="Zeng Q."/>
            <person name="Koehrsen M."/>
            <person name="Haas B."/>
            <person name="Borodovsky M."/>
            <person name="Guigo R."/>
            <person name="Alvarado L."/>
            <person name="Berlin A."/>
            <person name="Bochicchio J."/>
            <person name="Borenstein D."/>
            <person name="Chapman S."/>
            <person name="Chen Z."/>
            <person name="Engels R."/>
            <person name="Freedman E."/>
            <person name="Gellesch M."/>
            <person name="Goldberg J."/>
            <person name="Griggs A."/>
            <person name="Gujja S."/>
            <person name="Heiman D."/>
            <person name="Hepburn T."/>
            <person name="Howarth C."/>
            <person name="Jen D."/>
            <person name="Larson L."/>
            <person name="Lewis B."/>
            <person name="Mehta T."/>
            <person name="Park D."/>
            <person name="Pearson M."/>
            <person name="Roberts A."/>
            <person name="Saif S."/>
            <person name="Shenoy N."/>
            <person name="Sisk P."/>
            <person name="Stolte C."/>
            <person name="Sykes S."/>
            <person name="Thomson T."/>
            <person name="Walk T."/>
            <person name="White J."/>
            <person name="Yandava C."/>
            <person name="Burger G."/>
            <person name="Gray M.W."/>
            <person name="Holland P.W.H."/>
            <person name="King N."/>
            <person name="Lang F.B.F."/>
            <person name="Roger A.J."/>
            <person name="Ruiz-Trillo I."/>
            <person name="Lander E."/>
            <person name="Nusbaum C."/>
        </authorList>
    </citation>
    <scope>NUCLEOTIDE SEQUENCE [LARGE SCALE GENOMIC DNA]</scope>
    <source>
        <strain evidence="9 10">DAOM BR117</strain>
    </source>
</reference>
<feature type="repeat" description="WD" evidence="8">
    <location>
        <begin position="175"/>
        <end position="205"/>
    </location>
</feature>
<dbReference type="PANTHER" id="PTHR19877">
    <property type="entry name" value="EUKARYOTIC TRANSLATION INITIATION FACTOR 3 SUBUNIT I"/>
    <property type="match status" value="1"/>
</dbReference>
<evidence type="ECO:0000256" key="6">
    <source>
        <dbReference type="ARBA" id="ARBA00038394"/>
    </source>
</evidence>
<dbReference type="GO" id="GO:0071541">
    <property type="term" value="C:eukaryotic translation initiation factor 3 complex, eIF3m"/>
    <property type="evidence" value="ECO:0007669"/>
    <property type="project" value="TreeGrafter"/>
</dbReference>
<dbReference type="Proteomes" id="UP000053201">
    <property type="component" value="Unassembled WGS sequence"/>
</dbReference>
<dbReference type="Pfam" id="PF24805">
    <property type="entry name" value="EIF3I"/>
    <property type="match status" value="1"/>
</dbReference>
<dbReference type="Gene3D" id="2.130.10.10">
    <property type="entry name" value="YVTN repeat-like/Quinoprotein amine dehydrogenase"/>
    <property type="match status" value="1"/>
</dbReference>
<dbReference type="STRING" id="645134.A0A0L0HKW1"/>
<gene>
    <name evidence="9" type="ORF">SPPG_03478</name>
</gene>
<dbReference type="SUPFAM" id="SSF50978">
    <property type="entry name" value="WD40 repeat-like"/>
    <property type="match status" value="1"/>
</dbReference>
<dbReference type="eggNOG" id="KOG0643">
    <property type="taxonomic scope" value="Eukaryota"/>
</dbReference>
<evidence type="ECO:0000256" key="2">
    <source>
        <dbReference type="ARBA" id="ARBA00022540"/>
    </source>
</evidence>
<sequence length="223" mass="25085">MALYVTDATMGQPSTIWIVPVEEDLENQTDEFIRKIVITGPKATVASWGDLNKTIYTGHEDGTITIWDAETGEKIKSVKSHTESISDMQWSKDFGYFITASKDQTSKIFDGKTLKVMKTYTTERPVNSASLSPIRPHIMLGGGQEAMNVTTTGAKQGKFEVRFFHLPFEEEIGRVKGHFGPINTLAFHPDGRSFASGGEDGFVRLHHFDEDYFTFKYEEETLE</sequence>
<keyword evidence="5" id="KW-0648">Protein biosynthesis</keyword>
<dbReference type="PANTHER" id="PTHR19877:SF1">
    <property type="entry name" value="EUKARYOTIC TRANSLATION INITIATION FACTOR 3 SUBUNIT I"/>
    <property type="match status" value="1"/>
</dbReference>
<dbReference type="InParanoid" id="A0A0L0HKW1"/>
<dbReference type="InterPro" id="IPR001680">
    <property type="entry name" value="WD40_rpt"/>
</dbReference>
<proteinExistence type="inferred from homology"/>
<dbReference type="GO" id="GO:0002183">
    <property type="term" value="P:cytoplasmic translational initiation"/>
    <property type="evidence" value="ECO:0007669"/>
    <property type="project" value="TreeGrafter"/>
</dbReference>
<evidence type="ECO:0000256" key="1">
    <source>
        <dbReference type="ARBA" id="ARBA00022490"/>
    </source>
</evidence>
<dbReference type="VEuPathDB" id="FungiDB:SPPG_03478"/>
<evidence type="ECO:0000256" key="7">
    <source>
        <dbReference type="ARBA" id="ARBA00040390"/>
    </source>
</evidence>
<dbReference type="PROSITE" id="PS50294">
    <property type="entry name" value="WD_REPEATS_REGION"/>
    <property type="match status" value="1"/>
</dbReference>
<dbReference type="OrthoDB" id="24966at2759"/>
<keyword evidence="2" id="KW-0396">Initiation factor</keyword>
<keyword evidence="4" id="KW-0677">Repeat</keyword>
<dbReference type="GO" id="GO:0003743">
    <property type="term" value="F:translation initiation factor activity"/>
    <property type="evidence" value="ECO:0007669"/>
    <property type="project" value="UniProtKB-KW"/>
</dbReference>
<dbReference type="EMBL" id="KQ257454">
    <property type="protein sequence ID" value="KND01683.1"/>
    <property type="molecule type" value="Genomic_DNA"/>
</dbReference>
<evidence type="ECO:0000256" key="8">
    <source>
        <dbReference type="PROSITE-ProRule" id="PRU00221"/>
    </source>
</evidence>
<accession>A0A0L0HKW1</accession>
<dbReference type="RefSeq" id="XP_016609722.1">
    <property type="nucleotide sequence ID" value="XM_016751741.1"/>
</dbReference>
<comment type="similarity">
    <text evidence="6">Belongs to the WD repeat STRAP family.</text>
</comment>
<keyword evidence="1" id="KW-0963">Cytoplasm</keyword>
<dbReference type="InterPro" id="IPR015943">
    <property type="entry name" value="WD40/YVTN_repeat-like_dom_sf"/>
</dbReference>
<dbReference type="GO" id="GO:0003723">
    <property type="term" value="F:RNA binding"/>
    <property type="evidence" value="ECO:0007669"/>
    <property type="project" value="TreeGrafter"/>
</dbReference>
<dbReference type="FunCoup" id="A0A0L0HKW1">
    <property type="interactions" value="538"/>
</dbReference>
<feature type="repeat" description="WD" evidence="8">
    <location>
        <begin position="55"/>
        <end position="77"/>
    </location>
</feature>
<protein>
    <recommendedName>
        <fullName evidence="7">Serine-threonine kinase receptor-associated protein</fullName>
    </recommendedName>
</protein>
<evidence type="ECO:0000256" key="5">
    <source>
        <dbReference type="ARBA" id="ARBA00022917"/>
    </source>
</evidence>
<dbReference type="GeneID" id="27686989"/>
<dbReference type="OMA" id="RYFKYEV"/>
<evidence type="ECO:0000313" key="10">
    <source>
        <dbReference type="Proteomes" id="UP000053201"/>
    </source>
</evidence>
<keyword evidence="10" id="KW-1185">Reference proteome</keyword>
<evidence type="ECO:0000256" key="3">
    <source>
        <dbReference type="ARBA" id="ARBA00022574"/>
    </source>
</evidence>